<feature type="region of interest" description="Disordered" evidence="1">
    <location>
        <begin position="159"/>
        <end position="287"/>
    </location>
</feature>
<feature type="compositionally biased region" description="Basic residues" evidence="1">
    <location>
        <begin position="213"/>
        <end position="226"/>
    </location>
</feature>
<proteinExistence type="predicted"/>
<reference evidence="2" key="1">
    <citation type="submission" date="2018-10" db="EMBL/GenBank/DDBJ databases">
        <title>Hidden diversity of soil giant viruses.</title>
        <authorList>
            <person name="Schulz F."/>
            <person name="Alteio L."/>
            <person name="Goudeau D."/>
            <person name="Ryan E.M."/>
            <person name="Malmstrom R.R."/>
            <person name="Blanchard J."/>
            <person name="Woyke T."/>
        </authorList>
    </citation>
    <scope>NUCLEOTIDE SEQUENCE</scope>
    <source>
        <strain evidence="2">TEV1</strain>
    </source>
</reference>
<name>A0A3G4ZPM8_9VIRU</name>
<organism evidence="2">
    <name type="scientific">Terrestrivirus sp</name>
    <dbReference type="NCBI Taxonomy" id="2487775"/>
    <lineage>
        <taxon>Viruses</taxon>
        <taxon>Varidnaviria</taxon>
        <taxon>Bamfordvirae</taxon>
        <taxon>Nucleocytoviricota</taxon>
        <taxon>Megaviricetes</taxon>
        <taxon>Imitervirales</taxon>
        <taxon>Mimiviridae</taxon>
        <taxon>Klosneuvirinae</taxon>
    </lineage>
</organism>
<protein>
    <submittedName>
        <fullName evidence="2">Uncharacterized protein</fullName>
    </submittedName>
</protein>
<sequence length="287" mass="32678">MGNYPSSGTQNLDKNQLTDSDSVRKNIMRVFREKNVGNHYTDVETLDWHSVQNMGNNQFGGNVRNRYEQFNPQVYIDQLIEQNKRTQSSMVNMKDSSLVGGNFGDQNEYHEINQNVLASLRKHIIEQTGGASCPCDGADQNIVSSTSAQEIDYSVLKGGAKTKKDDDDDNDDDFNDDDAEDNDDDDDDEDEDENNDEDEDEDEDDSVMERSRSKSKKSKKSRQNRHHGGDPEDDDENDDEDDPDIEMADEVDEMTGGSSDNISKIIKPFYSTDSDHYHITKRRSRFD</sequence>
<evidence type="ECO:0000313" key="2">
    <source>
        <dbReference type="EMBL" id="AYV75921.1"/>
    </source>
</evidence>
<dbReference type="EMBL" id="MK071981">
    <property type="protein sequence ID" value="AYV75921.1"/>
    <property type="molecule type" value="Genomic_DNA"/>
</dbReference>
<feature type="region of interest" description="Disordered" evidence="1">
    <location>
        <begin position="1"/>
        <end position="20"/>
    </location>
</feature>
<gene>
    <name evidence="2" type="ORF">Terrestrivirus3_190</name>
</gene>
<feature type="compositionally biased region" description="Acidic residues" evidence="1">
    <location>
        <begin position="231"/>
        <end position="253"/>
    </location>
</feature>
<accession>A0A3G4ZPM8</accession>
<evidence type="ECO:0000256" key="1">
    <source>
        <dbReference type="SAM" id="MobiDB-lite"/>
    </source>
</evidence>
<feature type="compositionally biased region" description="Acidic residues" evidence="1">
    <location>
        <begin position="166"/>
        <end position="206"/>
    </location>
</feature>